<dbReference type="Proteomes" id="UP000681722">
    <property type="component" value="Unassembled WGS sequence"/>
</dbReference>
<dbReference type="OrthoDB" id="10006385at2759"/>
<reference evidence="1" key="1">
    <citation type="submission" date="2021-02" db="EMBL/GenBank/DDBJ databases">
        <authorList>
            <person name="Nowell W R."/>
        </authorList>
    </citation>
    <scope>NUCLEOTIDE SEQUENCE</scope>
</reference>
<protein>
    <submittedName>
        <fullName evidence="1">Uncharacterized protein</fullName>
    </submittedName>
</protein>
<dbReference type="EMBL" id="CAJNOQ010008582">
    <property type="protein sequence ID" value="CAF1201200.1"/>
    <property type="molecule type" value="Genomic_DNA"/>
</dbReference>
<name>A0A814WPR7_9BILA</name>
<proteinExistence type="predicted"/>
<evidence type="ECO:0000313" key="1">
    <source>
        <dbReference type="EMBL" id="CAF1201200.1"/>
    </source>
</evidence>
<dbReference type="EMBL" id="CAJOBC010008584">
    <property type="protein sequence ID" value="CAF3965718.1"/>
    <property type="molecule type" value="Genomic_DNA"/>
</dbReference>
<evidence type="ECO:0000313" key="3">
    <source>
        <dbReference type="Proteomes" id="UP000663829"/>
    </source>
</evidence>
<accession>A0A814WPR7</accession>
<dbReference type="Proteomes" id="UP000663829">
    <property type="component" value="Unassembled WGS sequence"/>
</dbReference>
<keyword evidence="3" id="KW-1185">Reference proteome</keyword>
<dbReference type="AlphaFoldDB" id="A0A814WPR7"/>
<evidence type="ECO:0000313" key="2">
    <source>
        <dbReference type="EMBL" id="CAF3965718.1"/>
    </source>
</evidence>
<organism evidence="1 3">
    <name type="scientific">Didymodactylos carnosus</name>
    <dbReference type="NCBI Taxonomy" id="1234261"/>
    <lineage>
        <taxon>Eukaryota</taxon>
        <taxon>Metazoa</taxon>
        <taxon>Spiralia</taxon>
        <taxon>Gnathifera</taxon>
        <taxon>Rotifera</taxon>
        <taxon>Eurotatoria</taxon>
        <taxon>Bdelloidea</taxon>
        <taxon>Philodinida</taxon>
        <taxon>Philodinidae</taxon>
        <taxon>Didymodactylos</taxon>
    </lineage>
</organism>
<gene>
    <name evidence="1" type="ORF">GPM918_LOCUS23730</name>
    <name evidence="2" type="ORF">SRO942_LOCUS23731</name>
</gene>
<comment type="caution">
    <text evidence="1">The sequence shown here is derived from an EMBL/GenBank/DDBJ whole genome shotgun (WGS) entry which is preliminary data.</text>
</comment>
<sequence>MQSDAVTSVFLSQPALPHIIHSDKVLVQNVRSFSGHLKATELLLQRKQMVTFSEEIKRCENCQQKSQQTILNSYTTFGSPDLDLRPPSMERETIWMWIQHCPHCGYCSTHIQRPNEFKNDEQKKFDTACWQSLRGAWVCDDSINDDAARKCRLRTLELIDKCLEDGKTLGEQVAITECIQVDILRRIGEFDRALTIISTVLSIALILLQKPEPEEVIVKMLKFQRRLIEANDKRDYTISDAQKMEND</sequence>